<dbReference type="AlphaFoldDB" id="A0A9E7CZ05"/>
<keyword evidence="4" id="KW-1185">Reference proteome</keyword>
<evidence type="ECO:0000313" key="4">
    <source>
        <dbReference type="Proteomes" id="UP000829401"/>
    </source>
</evidence>
<feature type="domain" description="Potassium channel" evidence="2">
    <location>
        <begin position="111"/>
        <end position="177"/>
    </location>
</feature>
<dbReference type="KEGG" id="aaco:K1I37_15870"/>
<gene>
    <name evidence="3" type="ORF">K1I37_15870</name>
</gene>
<feature type="transmembrane region" description="Helical" evidence="1">
    <location>
        <begin position="21"/>
        <end position="41"/>
    </location>
</feature>
<accession>A0A9E7CZ05</accession>
<keyword evidence="1" id="KW-0472">Membrane</keyword>
<organism evidence="3 4">
    <name type="scientific">Alicyclobacillus acidoterrestris (strain ATCC 49025 / DSM 3922 / CIP 106132 / NCIMB 13137 / GD3B)</name>
    <dbReference type="NCBI Taxonomy" id="1356854"/>
    <lineage>
        <taxon>Bacteria</taxon>
        <taxon>Bacillati</taxon>
        <taxon>Bacillota</taxon>
        <taxon>Bacilli</taxon>
        <taxon>Bacillales</taxon>
        <taxon>Alicyclobacillaceae</taxon>
        <taxon>Alicyclobacillus</taxon>
    </lineage>
</organism>
<feature type="transmembrane region" description="Helical" evidence="1">
    <location>
        <begin position="157"/>
        <end position="177"/>
    </location>
</feature>
<dbReference type="EMBL" id="CP080467">
    <property type="protein sequence ID" value="UNO48142.1"/>
    <property type="molecule type" value="Genomic_DNA"/>
</dbReference>
<keyword evidence="1" id="KW-1133">Transmembrane helix</keyword>
<dbReference type="InterPro" id="IPR013099">
    <property type="entry name" value="K_chnl_dom"/>
</dbReference>
<feature type="transmembrane region" description="Helical" evidence="1">
    <location>
        <begin position="53"/>
        <end position="74"/>
    </location>
</feature>
<protein>
    <submittedName>
        <fullName evidence="3">Ion channel</fullName>
    </submittedName>
</protein>
<evidence type="ECO:0000256" key="1">
    <source>
        <dbReference type="SAM" id="Phobius"/>
    </source>
</evidence>
<name>A0A9E7CZ05_ALIAG</name>
<sequence length="178" mass="19746">MSVVSGGIVTLTKFFSIIDTTMALSTFYVTAVAVWIISLLFPEFITGGLNSYAEYIYTLSFLVGSIISYSFVSIRKILKEKTSTKFTIFIVVLQFFNAVLMFASVYRGLTFDSIKYHLAQPFSQSVLSIEDAIYFSVTTFTSTGFGDIAPVSVGAKMFTSLQMTIGWIYSTVIMAIFI</sequence>
<dbReference type="RefSeq" id="WP_161624340.1">
    <property type="nucleotide sequence ID" value="NZ_AURB01000115.1"/>
</dbReference>
<dbReference type="Gene3D" id="1.10.287.70">
    <property type="match status" value="1"/>
</dbReference>
<dbReference type="SUPFAM" id="SSF81324">
    <property type="entry name" value="Voltage-gated potassium channels"/>
    <property type="match status" value="1"/>
</dbReference>
<evidence type="ECO:0000313" key="3">
    <source>
        <dbReference type="EMBL" id="UNO48142.1"/>
    </source>
</evidence>
<feature type="transmembrane region" description="Helical" evidence="1">
    <location>
        <begin position="86"/>
        <end position="106"/>
    </location>
</feature>
<dbReference type="Pfam" id="PF07885">
    <property type="entry name" value="Ion_trans_2"/>
    <property type="match status" value="1"/>
</dbReference>
<evidence type="ECO:0000259" key="2">
    <source>
        <dbReference type="Pfam" id="PF07885"/>
    </source>
</evidence>
<reference evidence="4" key="1">
    <citation type="journal article" date="2022" name="G3 (Bethesda)">
        <title>Unveiling the complete genome sequence of Alicyclobacillus acidoterrestris DSM 3922T, a taint-producing strain.</title>
        <authorList>
            <person name="Leonardo I.C."/>
            <person name="Barreto Crespo M.T."/>
            <person name="Gaspar F.B."/>
        </authorList>
    </citation>
    <scope>NUCLEOTIDE SEQUENCE [LARGE SCALE GENOMIC DNA]</scope>
    <source>
        <strain evidence="4">DSM 3922</strain>
    </source>
</reference>
<proteinExistence type="predicted"/>
<dbReference type="Proteomes" id="UP000829401">
    <property type="component" value="Chromosome"/>
</dbReference>
<keyword evidence="1" id="KW-0812">Transmembrane</keyword>